<keyword evidence="10" id="KW-0472">Membrane</keyword>
<keyword evidence="2 15" id="KW-0645">Protease</keyword>
<dbReference type="Gene3D" id="3.30.2010.10">
    <property type="entry name" value="Metalloproteases ('zincins'), catalytic domain"/>
    <property type="match status" value="1"/>
</dbReference>
<evidence type="ECO:0000256" key="12">
    <source>
        <dbReference type="ARBA" id="ARBA00060927"/>
    </source>
</evidence>
<dbReference type="CDD" id="cd07343">
    <property type="entry name" value="M48A_Zmpste24p_like"/>
    <property type="match status" value="1"/>
</dbReference>
<comment type="cofactor">
    <cofactor evidence="14 15">
        <name>Zn(2+)</name>
        <dbReference type="ChEBI" id="CHEBI:29105"/>
    </cofactor>
    <text evidence="14 15">Binds 1 zinc ion per subunit.</text>
</comment>
<evidence type="ECO:0000256" key="6">
    <source>
        <dbReference type="ARBA" id="ARBA00022824"/>
    </source>
</evidence>
<keyword evidence="5 15" id="KW-0378">Hydrolase</keyword>
<organism evidence="17 18">
    <name type="scientific">Trifolium subterraneum</name>
    <name type="common">Subterranean clover</name>
    <dbReference type="NCBI Taxonomy" id="3900"/>
    <lineage>
        <taxon>Eukaryota</taxon>
        <taxon>Viridiplantae</taxon>
        <taxon>Streptophyta</taxon>
        <taxon>Embryophyta</taxon>
        <taxon>Tracheophyta</taxon>
        <taxon>Spermatophyta</taxon>
        <taxon>Magnoliopsida</taxon>
        <taxon>eudicotyledons</taxon>
        <taxon>Gunneridae</taxon>
        <taxon>Pentapetalae</taxon>
        <taxon>rosids</taxon>
        <taxon>fabids</taxon>
        <taxon>Fabales</taxon>
        <taxon>Fabaceae</taxon>
        <taxon>Papilionoideae</taxon>
        <taxon>50 kb inversion clade</taxon>
        <taxon>NPAAA clade</taxon>
        <taxon>Hologalegina</taxon>
        <taxon>IRL clade</taxon>
        <taxon>Trifolieae</taxon>
        <taxon>Trifolium</taxon>
    </lineage>
</organism>
<evidence type="ECO:0000259" key="16">
    <source>
        <dbReference type="Pfam" id="PF01435"/>
    </source>
</evidence>
<evidence type="ECO:0000256" key="8">
    <source>
        <dbReference type="ARBA" id="ARBA00022989"/>
    </source>
</evidence>
<evidence type="ECO:0000256" key="7">
    <source>
        <dbReference type="ARBA" id="ARBA00022833"/>
    </source>
</evidence>
<feature type="binding site" evidence="14">
    <location>
        <position position="126"/>
    </location>
    <ligand>
        <name>Zn(2+)</name>
        <dbReference type="ChEBI" id="CHEBI:29105"/>
        <note>catalytic</note>
    </ligand>
</feature>
<keyword evidence="7 14" id="KW-0862">Zinc</keyword>
<keyword evidence="6 15" id="KW-0256">Endoplasmic reticulum</keyword>
<dbReference type="InterPro" id="IPR027057">
    <property type="entry name" value="CAXX_Prtase_1"/>
</dbReference>
<evidence type="ECO:0000256" key="5">
    <source>
        <dbReference type="ARBA" id="ARBA00022801"/>
    </source>
</evidence>
<comment type="similarity">
    <text evidence="12 15">Belongs to the peptidase M48A family.</text>
</comment>
<feature type="binding site" evidence="14">
    <location>
        <position position="86"/>
    </location>
    <ligand>
        <name>Zn(2+)</name>
        <dbReference type="ChEBI" id="CHEBI:29105"/>
        <note>catalytic</note>
    </ligand>
</feature>
<dbReference type="PANTHER" id="PTHR10120">
    <property type="entry name" value="CAAX PRENYL PROTEASE 1"/>
    <property type="match status" value="1"/>
</dbReference>
<sequence length="187" mass="21280">MGAREELELDLNEEELPDGTLREKIEKLASSLNFPLKKLFVVDGSTRSSHSNAYMYGFFKNKRIVLYDTLVQQCKNDEEIVAVIAHELGHWKLNHTVYTFIAMQHTVIPLQQLVSFGLNLVSRSFEFQADGFAKKLGYSSSLRAGLVKLQEENLSAMNTDPWYSAYHYSHPPLVERLAALDIPDKSD</sequence>
<keyword evidence="9 15" id="KW-0482">Metalloprotease</keyword>
<evidence type="ECO:0000256" key="15">
    <source>
        <dbReference type="RuleBase" id="RU366005"/>
    </source>
</evidence>
<evidence type="ECO:0000313" key="17">
    <source>
        <dbReference type="EMBL" id="GAU28649.1"/>
    </source>
</evidence>
<dbReference type="Pfam" id="PF01435">
    <property type="entry name" value="Peptidase_M48"/>
    <property type="match status" value="1"/>
</dbReference>
<gene>
    <name evidence="17" type="ORF">TSUD_159300</name>
</gene>
<dbReference type="AlphaFoldDB" id="A0A2Z6NAC5"/>
<feature type="active site" evidence="13">
    <location>
        <position position="87"/>
    </location>
</feature>
<comment type="function">
    <text evidence="15">Proteolytically removes the C-terminal three residues of farnesylated proteins.</text>
</comment>
<evidence type="ECO:0000256" key="10">
    <source>
        <dbReference type="ARBA" id="ARBA00023136"/>
    </source>
</evidence>
<dbReference type="FunFam" id="3.30.2010.10:FF:000005">
    <property type="entry name" value="CAAX prenyl protease"/>
    <property type="match status" value="1"/>
</dbReference>
<comment type="catalytic activity">
    <reaction evidence="11 15">
        <text>Hydrolyzes the peptide bond -P2-(S-farnesyl or geranylgeranyl)C-P1'-P2'-P3'-COOH where P1' and P2' are amino acids with aliphatic side chains and P3' is any C-terminal residue.</text>
        <dbReference type="EC" id="3.4.24.84"/>
    </reaction>
</comment>
<evidence type="ECO:0000256" key="14">
    <source>
        <dbReference type="PIRSR" id="PIRSR627057-2"/>
    </source>
</evidence>
<evidence type="ECO:0000256" key="1">
    <source>
        <dbReference type="ARBA" id="ARBA00004477"/>
    </source>
</evidence>
<dbReference type="GO" id="GO:0046872">
    <property type="term" value="F:metal ion binding"/>
    <property type="evidence" value="ECO:0007669"/>
    <property type="project" value="UniProtKB-UniRule"/>
</dbReference>
<dbReference type="OrthoDB" id="360839at2759"/>
<evidence type="ECO:0000313" key="18">
    <source>
        <dbReference type="Proteomes" id="UP000242715"/>
    </source>
</evidence>
<evidence type="ECO:0000256" key="9">
    <source>
        <dbReference type="ARBA" id="ARBA00023049"/>
    </source>
</evidence>
<feature type="active site" description="Proton donor" evidence="13">
    <location>
        <position position="130"/>
    </location>
</feature>
<dbReference type="EMBL" id="DF973377">
    <property type="protein sequence ID" value="GAU28649.1"/>
    <property type="molecule type" value="Genomic_DNA"/>
</dbReference>
<accession>A0A2Z6NAC5</accession>
<evidence type="ECO:0000256" key="3">
    <source>
        <dbReference type="ARBA" id="ARBA00022692"/>
    </source>
</evidence>
<keyword evidence="18" id="KW-1185">Reference proteome</keyword>
<feature type="binding site" evidence="14">
    <location>
        <position position="90"/>
    </location>
    <ligand>
        <name>Zn(2+)</name>
        <dbReference type="ChEBI" id="CHEBI:29105"/>
        <note>catalytic</note>
    </ligand>
</feature>
<keyword evidence="3" id="KW-0812">Transmembrane</keyword>
<protein>
    <recommendedName>
        <fullName evidence="15">CAAX prenyl protease</fullName>
        <ecNumber evidence="15">3.4.24.84</ecNumber>
    </recommendedName>
</protein>
<comment type="subcellular location">
    <subcellularLocation>
        <location evidence="1 15">Endoplasmic reticulum membrane</location>
        <topology evidence="1 15">Multi-pass membrane protein</topology>
    </subcellularLocation>
</comment>
<dbReference type="EC" id="3.4.24.84" evidence="15"/>
<dbReference type="GO" id="GO:0005789">
    <property type="term" value="C:endoplasmic reticulum membrane"/>
    <property type="evidence" value="ECO:0007669"/>
    <property type="project" value="UniProtKB-SubCell"/>
</dbReference>
<evidence type="ECO:0000256" key="2">
    <source>
        <dbReference type="ARBA" id="ARBA00022670"/>
    </source>
</evidence>
<feature type="domain" description="Peptidase M48" evidence="16">
    <location>
        <begin position="17"/>
        <end position="104"/>
    </location>
</feature>
<dbReference type="GO" id="GO:0004222">
    <property type="term" value="F:metalloendopeptidase activity"/>
    <property type="evidence" value="ECO:0007669"/>
    <property type="project" value="UniProtKB-UniRule"/>
</dbReference>
<evidence type="ECO:0000256" key="11">
    <source>
        <dbReference type="ARBA" id="ARBA00044456"/>
    </source>
</evidence>
<proteinExistence type="inferred from homology"/>
<reference evidence="18" key="1">
    <citation type="journal article" date="2017" name="Front. Plant Sci.">
        <title>Climate Clever Clovers: New Paradigm to Reduce the Environmental Footprint of Ruminants by Breeding Low Methanogenic Forages Utilizing Haplotype Variation.</title>
        <authorList>
            <person name="Kaur P."/>
            <person name="Appels R."/>
            <person name="Bayer P.E."/>
            <person name="Keeble-Gagnere G."/>
            <person name="Wang J."/>
            <person name="Hirakawa H."/>
            <person name="Shirasawa K."/>
            <person name="Vercoe P."/>
            <person name="Stefanova K."/>
            <person name="Durmic Z."/>
            <person name="Nichols P."/>
            <person name="Revell C."/>
            <person name="Isobe S.N."/>
            <person name="Edwards D."/>
            <person name="Erskine W."/>
        </authorList>
    </citation>
    <scope>NUCLEOTIDE SEQUENCE [LARGE SCALE GENOMIC DNA]</scope>
    <source>
        <strain evidence="18">cv. Daliak</strain>
    </source>
</reference>
<name>A0A2Z6NAC5_TRISU</name>
<evidence type="ECO:0000256" key="13">
    <source>
        <dbReference type="PIRSR" id="PIRSR627057-1"/>
    </source>
</evidence>
<dbReference type="InterPro" id="IPR001915">
    <property type="entry name" value="Peptidase_M48"/>
</dbReference>
<keyword evidence="8" id="KW-1133">Transmembrane helix</keyword>
<evidence type="ECO:0000256" key="4">
    <source>
        <dbReference type="ARBA" id="ARBA00022723"/>
    </source>
</evidence>
<dbReference type="Proteomes" id="UP000242715">
    <property type="component" value="Unassembled WGS sequence"/>
</dbReference>
<keyword evidence="4 14" id="KW-0479">Metal-binding</keyword>
<dbReference type="GO" id="GO:0071586">
    <property type="term" value="P:CAAX-box protein processing"/>
    <property type="evidence" value="ECO:0007669"/>
    <property type="project" value="UniProtKB-UniRule"/>
</dbReference>